<accession>A0A1G8F2A7</accession>
<comment type="function">
    <text evidence="9">CRISPR (clustered regularly interspaced short palindromic repeat) is an adaptive immune system that provides protection against mobile genetic elements (viruses, transposable elements and conjugative plasmids). CRISPR clusters contain sequences complementary to antecedent mobile elements and target invading nucleic acids. CRISPR clusters are transcribed and processed into CRISPR RNA (crRNA).</text>
</comment>
<reference evidence="12 13" key="1">
    <citation type="submission" date="2016-10" db="EMBL/GenBank/DDBJ databases">
        <authorList>
            <person name="de Groot N.N."/>
        </authorList>
    </citation>
    <scope>NUCLEOTIDE SEQUENCE [LARGE SCALE GENOMIC DNA]</scope>
    <source>
        <strain evidence="12 13">L 420-91</strain>
    </source>
</reference>
<evidence type="ECO:0000313" key="11">
    <source>
        <dbReference type="EMBL" id="QYY43256.1"/>
    </source>
</evidence>
<organism evidence="12 13">
    <name type="scientific">Aneurinibacillus thermoaerophilus</name>
    <dbReference type="NCBI Taxonomy" id="143495"/>
    <lineage>
        <taxon>Bacteria</taxon>
        <taxon>Bacillati</taxon>
        <taxon>Bacillota</taxon>
        <taxon>Bacilli</taxon>
        <taxon>Bacillales</taxon>
        <taxon>Paenibacillaceae</taxon>
        <taxon>Aneurinibacillus group</taxon>
        <taxon>Aneurinibacillus</taxon>
    </lineage>
</organism>
<evidence type="ECO:0000256" key="8">
    <source>
        <dbReference type="ARBA" id="ARBA00023211"/>
    </source>
</evidence>
<keyword evidence="7 9" id="KW-0051">Antiviral defense</keyword>
<dbReference type="GO" id="GO:0004527">
    <property type="term" value="F:exonuclease activity"/>
    <property type="evidence" value="ECO:0007669"/>
    <property type="project" value="UniProtKB-KW"/>
</dbReference>
<dbReference type="AlphaFoldDB" id="A0A1G8F2A7"/>
<dbReference type="EMBL" id="FNDE01000054">
    <property type="protein sequence ID" value="SDH76275.1"/>
    <property type="molecule type" value="Genomic_DNA"/>
</dbReference>
<dbReference type="EC" id="3.1.12.1" evidence="9"/>
<evidence type="ECO:0000256" key="1">
    <source>
        <dbReference type="ARBA" id="ARBA00022722"/>
    </source>
</evidence>
<dbReference type="Pfam" id="PF01930">
    <property type="entry name" value="Cas_Cas4"/>
    <property type="match status" value="1"/>
</dbReference>
<evidence type="ECO:0000256" key="6">
    <source>
        <dbReference type="ARBA" id="ARBA00023014"/>
    </source>
</evidence>
<evidence type="ECO:0000256" key="3">
    <source>
        <dbReference type="ARBA" id="ARBA00022801"/>
    </source>
</evidence>
<keyword evidence="6 9" id="KW-0411">Iron-sulfur</keyword>
<keyword evidence="2 9" id="KW-0479">Metal-binding</keyword>
<evidence type="ECO:0000259" key="10">
    <source>
        <dbReference type="Pfam" id="PF01930"/>
    </source>
</evidence>
<comment type="cofactor">
    <cofactor evidence="9">
        <name>Mg(2+)</name>
        <dbReference type="ChEBI" id="CHEBI:18420"/>
    </cofactor>
    <cofactor evidence="9">
        <name>Mn(2+)</name>
        <dbReference type="ChEBI" id="CHEBI:29035"/>
    </cofactor>
    <text evidence="9">Mg(2+) or Mn(2+) required for ssDNA cleavage activity.</text>
</comment>
<evidence type="ECO:0000256" key="2">
    <source>
        <dbReference type="ARBA" id="ARBA00022723"/>
    </source>
</evidence>
<name>A0A1G8F2A7_ANETH</name>
<keyword evidence="3 9" id="KW-0378">Hydrolase</keyword>
<evidence type="ECO:0000256" key="7">
    <source>
        <dbReference type="ARBA" id="ARBA00023118"/>
    </source>
</evidence>
<dbReference type="InterPro" id="IPR022765">
    <property type="entry name" value="Dna2/Cas4_DUF83"/>
</dbReference>
<dbReference type="Proteomes" id="UP000826616">
    <property type="component" value="Chromosome"/>
</dbReference>
<dbReference type="InterPro" id="IPR011604">
    <property type="entry name" value="PDDEXK-like_dom_sf"/>
</dbReference>
<dbReference type="Proteomes" id="UP000198956">
    <property type="component" value="Unassembled WGS sequence"/>
</dbReference>
<dbReference type="GO" id="GO:0046872">
    <property type="term" value="F:metal ion binding"/>
    <property type="evidence" value="ECO:0007669"/>
    <property type="project" value="UniProtKB-KW"/>
</dbReference>
<keyword evidence="8 9" id="KW-0464">Manganese</keyword>
<evidence type="ECO:0000256" key="4">
    <source>
        <dbReference type="ARBA" id="ARBA00022839"/>
    </source>
</evidence>
<dbReference type="PANTHER" id="PTHR37168:SF1">
    <property type="entry name" value="CRISPR-ASSOCIATED EXONUCLEASE CAS4"/>
    <property type="match status" value="1"/>
</dbReference>
<dbReference type="EMBL" id="CP080764">
    <property type="protein sequence ID" value="QYY43256.1"/>
    <property type="molecule type" value="Genomic_DNA"/>
</dbReference>
<keyword evidence="14" id="KW-1185">Reference proteome</keyword>
<dbReference type="Gene3D" id="3.90.320.10">
    <property type="match status" value="1"/>
</dbReference>
<comment type="similarity">
    <text evidence="9">Belongs to the CRISPR-associated exonuclease Cas4 family.</text>
</comment>
<evidence type="ECO:0000313" key="12">
    <source>
        <dbReference type="EMBL" id="SDH76275.1"/>
    </source>
</evidence>
<protein>
    <recommendedName>
        <fullName evidence="9">CRISPR-associated exonuclease Cas4</fullName>
        <ecNumber evidence="9">3.1.12.1</ecNumber>
    </recommendedName>
</protein>
<evidence type="ECO:0000256" key="9">
    <source>
        <dbReference type="RuleBase" id="RU365022"/>
    </source>
</evidence>
<keyword evidence="5 9" id="KW-0408">Iron</keyword>
<comment type="cofactor">
    <cofactor evidence="9">
        <name>iron-sulfur cluster</name>
        <dbReference type="ChEBI" id="CHEBI:30408"/>
    </cofactor>
</comment>
<gene>
    <name evidence="11" type="primary">cas4</name>
    <name evidence="11" type="ORF">K3F53_02915</name>
    <name evidence="12" type="ORF">SAMN04489735_10547</name>
</gene>
<keyword evidence="4 9" id="KW-0269">Exonuclease</keyword>
<dbReference type="GO" id="GO:0051607">
    <property type="term" value="P:defense response to virus"/>
    <property type="evidence" value="ECO:0007669"/>
    <property type="project" value="UniProtKB-KW"/>
</dbReference>
<keyword evidence="1 9" id="KW-0540">Nuclease</keyword>
<dbReference type="InterPro" id="IPR013343">
    <property type="entry name" value="CRISPR-assoc_prot_Cas4"/>
</dbReference>
<feature type="domain" description="DUF83" evidence="10">
    <location>
        <begin position="8"/>
        <end position="163"/>
    </location>
</feature>
<dbReference type="NCBIfam" id="TIGR00372">
    <property type="entry name" value="cas4"/>
    <property type="match status" value="1"/>
</dbReference>
<sequence>MVEADIKGLQVHYYSVCQRKLWLFSKGITMEQTNDRVMEGKMLHERAYPQLEQKEILIDDTFKIDAFDGEYVREVKISSKMGEADRMQMLYYLYQLKQRGVEKKGLISYTKERDTEVVELTEAEEAKVIEALAGIKRILQRPRPPGLKKLRYCSKCAYYEFCFAMERDEEC</sequence>
<dbReference type="GO" id="GO:0051536">
    <property type="term" value="F:iron-sulfur cluster binding"/>
    <property type="evidence" value="ECO:0007669"/>
    <property type="project" value="UniProtKB-KW"/>
</dbReference>
<dbReference type="PANTHER" id="PTHR37168">
    <property type="entry name" value="CRISPR-ASSOCIATED EXONUCLEASE CAS4"/>
    <property type="match status" value="1"/>
</dbReference>
<evidence type="ECO:0000313" key="14">
    <source>
        <dbReference type="Proteomes" id="UP000826616"/>
    </source>
</evidence>
<evidence type="ECO:0000256" key="5">
    <source>
        <dbReference type="ARBA" id="ARBA00023004"/>
    </source>
</evidence>
<dbReference type="GeneID" id="97140311"/>
<dbReference type="OrthoDB" id="9794720at2"/>
<evidence type="ECO:0000313" key="13">
    <source>
        <dbReference type="Proteomes" id="UP000198956"/>
    </source>
</evidence>
<dbReference type="RefSeq" id="WP_057899892.1">
    <property type="nucleotide sequence ID" value="NZ_CP080764.1"/>
</dbReference>
<proteinExistence type="inferred from homology"/>
<reference evidence="11 14" key="2">
    <citation type="submission" date="2021-08" db="EMBL/GenBank/DDBJ databases">
        <title>Complete genome sequence of the strain Aneurinibacillus thermoaerophilus CCM 8960.</title>
        <authorList>
            <person name="Musilova J."/>
            <person name="Kourilova X."/>
            <person name="Pernicova I."/>
            <person name="Bezdicek M."/>
            <person name="Lengerova M."/>
            <person name="Obruca S."/>
            <person name="Sedlar K."/>
        </authorList>
    </citation>
    <scope>NUCLEOTIDE SEQUENCE [LARGE SCALE GENOMIC DNA]</scope>
    <source>
        <strain evidence="11 14">CCM 8960</strain>
    </source>
</reference>